<comment type="caution">
    <text evidence="2">The sequence shown here is derived from an EMBL/GenBank/DDBJ whole genome shotgun (WGS) entry which is preliminary data.</text>
</comment>
<evidence type="ECO:0000313" key="3">
    <source>
        <dbReference type="Proteomes" id="UP001172673"/>
    </source>
</evidence>
<name>A0AA39CKL3_9EURO</name>
<dbReference type="Proteomes" id="UP001172673">
    <property type="component" value="Unassembled WGS sequence"/>
</dbReference>
<dbReference type="AlphaFoldDB" id="A0AA39CKL3"/>
<organism evidence="2 3">
    <name type="scientific">Cladophialophora chaetospira</name>
    <dbReference type="NCBI Taxonomy" id="386627"/>
    <lineage>
        <taxon>Eukaryota</taxon>
        <taxon>Fungi</taxon>
        <taxon>Dikarya</taxon>
        <taxon>Ascomycota</taxon>
        <taxon>Pezizomycotina</taxon>
        <taxon>Eurotiomycetes</taxon>
        <taxon>Chaetothyriomycetidae</taxon>
        <taxon>Chaetothyriales</taxon>
        <taxon>Herpotrichiellaceae</taxon>
        <taxon>Cladophialophora</taxon>
    </lineage>
</organism>
<reference evidence="2" key="1">
    <citation type="submission" date="2022-10" db="EMBL/GenBank/DDBJ databases">
        <title>Culturing micro-colonial fungi from biological soil crusts in the Mojave desert and describing Neophaeococcomyces mojavensis, and introducing the new genera and species Taxawa tesnikishii.</title>
        <authorList>
            <person name="Kurbessoian T."/>
            <person name="Stajich J.E."/>
        </authorList>
    </citation>
    <scope>NUCLEOTIDE SEQUENCE</scope>
    <source>
        <strain evidence="2">TK_41</strain>
    </source>
</reference>
<keyword evidence="3" id="KW-1185">Reference proteome</keyword>
<feature type="compositionally biased region" description="Basic and acidic residues" evidence="1">
    <location>
        <begin position="59"/>
        <end position="74"/>
    </location>
</feature>
<sequence length="161" mass="18008">MGCTHSKSVSKRSNQAARANRPVQLGQTSSAAASSLSLSHPRPPPTQGVPRNVRFGTHTKVDRRTISARLDPKSPEAVYRRGTYQTPAEKEAFARKVYEWELAEDEFLALPCARDPNRSSQASLDKRLLTASIRKEEMDEKEEARVAVDAARRAFLRSTMR</sequence>
<accession>A0AA39CKL3</accession>
<protein>
    <submittedName>
        <fullName evidence="2">Uncharacterized protein</fullName>
    </submittedName>
</protein>
<evidence type="ECO:0000256" key="1">
    <source>
        <dbReference type="SAM" id="MobiDB-lite"/>
    </source>
</evidence>
<feature type="compositionally biased region" description="Low complexity" evidence="1">
    <location>
        <begin position="29"/>
        <end position="39"/>
    </location>
</feature>
<evidence type="ECO:0000313" key="2">
    <source>
        <dbReference type="EMBL" id="KAJ9611718.1"/>
    </source>
</evidence>
<feature type="region of interest" description="Disordered" evidence="1">
    <location>
        <begin position="1"/>
        <end position="83"/>
    </location>
</feature>
<dbReference type="EMBL" id="JAPDRK010000006">
    <property type="protein sequence ID" value="KAJ9611718.1"/>
    <property type="molecule type" value="Genomic_DNA"/>
</dbReference>
<proteinExistence type="predicted"/>
<gene>
    <name evidence="2" type="ORF">H2200_004902</name>
</gene>
<feature type="compositionally biased region" description="Polar residues" evidence="1">
    <location>
        <begin position="1"/>
        <end position="17"/>
    </location>
</feature>